<sequence length="178" mass="19966">MIPGTHYQGFSVVWVVVVFTSCRVVVPHLKASPMRLETLPTAGRHITRIYVYKKHKGPFSLSPEMNQSWRIVSILSPLCGQSGGIPKLQVDYKKHHQPIRMRFAQCQKVGIRLAFFYRVFTFENAIKKRNRVMFLKSPKSNGKLAAIPEGCNLGSLTTAGGNSVPYGTGESSCCLWCY</sequence>
<name>A0A2T5C2P2_9BACT</name>
<reference evidence="1 2" key="1">
    <citation type="submission" date="2018-04" db="EMBL/GenBank/DDBJ databases">
        <title>Genomic Encyclopedia of Archaeal and Bacterial Type Strains, Phase II (KMG-II): from individual species to whole genera.</title>
        <authorList>
            <person name="Goeker M."/>
        </authorList>
    </citation>
    <scope>NUCLEOTIDE SEQUENCE [LARGE SCALE GENOMIC DNA]</scope>
    <source>
        <strain evidence="1 2">DSM 28823</strain>
    </source>
</reference>
<comment type="caution">
    <text evidence="1">The sequence shown here is derived from an EMBL/GenBank/DDBJ whole genome shotgun (WGS) entry which is preliminary data.</text>
</comment>
<gene>
    <name evidence="1" type="ORF">C8N47_106119</name>
</gene>
<evidence type="ECO:0000313" key="2">
    <source>
        <dbReference type="Proteomes" id="UP000243525"/>
    </source>
</evidence>
<accession>A0A2T5C2P2</accession>
<keyword evidence="2" id="KW-1185">Reference proteome</keyword>
<evidence type="ECO:0000313" key="1">
    <source>
        <dbReference type="EMBL" id="PTN09020.1"/>
    </source>
</evidence>
<organism evidence="1 2">
    <name type="scientific">Mangrovibacterium marinum</name>
    <dbReference type="NCBI Taxonomy" id="1639118"/>
    <lineage>
        <taxon>Bacteria</taxon>
        <taxon>Pseudomonadati</taxon>
        <taxon>Bacteroidota</taxon>
        <taxon>Bacteroidia</taxon>
        <taxon>Marinilabiliales</taxon>
        <taxon>Prolixibacteraceae</taxon>
        <taxon>Mangrovibacterium</taxon>
    </lineage>
</organism>
<protein>
    <submittedName>
        <fullName evidence="1">Uncharacterized protein</fullName>
    </submittedName>
</protein>
<dbReference type="AlphaFoldDB" id="A0A2T5C2P2"/>
<proteinExistence type="predicted"/>
<dbReference type="Proteomes" id="UP000243525">
    <property type="component" value="Unassembled WGS sequence"/>
</dbReference>
<dbReference type="EMBL" id="QAAD01000006">
    <property type="protein sequence ID" value="PTN09020.1"/>
    <property type="molecule type" value="Genomic_DNA"/>
</dbReference>